<keyword evidence="4" id="KW-0597">Phosphoprotein</keyword>
<evidence type="ECO:0000256" key="5">
    <source>
        <dbReference type="ARBA" id="ARBA00022679"/>
    </source>
</evidence>
<evidence type="ECO:0000256" key="3">
    <source>
        <dbReference type="ARBA" id="ARBA00022527"/>
    </source>
</evidence>
<evidence type="ECO:0000256" key="8">
    <source>
        <dbReference type="ARBA" id="ARBA00022734"/>
    </source>
</evidence>
<evidence type="ECO:0000256" key="9">
    <source>
        <dbReference type="ARBA" id="ARBA00022741"/>
    </source>
</evidence>
<keyword evidence="14" id="KW-1015">Disulfide bond</keyword>
<feature type="signal peptide" evidence="20">
    <location>
        <begin position="1"/>
        <end position="20"/>
    </location>
</feature>
<evidence type="ECO:0000256" key="15">
    <source>
        <dbReference type="ARBA" id="ARBA00023170"/>
    </source>
</evidence>
<evidence type="ECO:0000256" key="17">
    <source>
        <dbReference type="ARBA" id="ARBA00047899"/>
    </source>
</evidence>
<dbReference type="InterPro" id="IPR001480">
    <property type="entry name" value="Bulb-type_lectin_dom"/>
</dbReference>
<evidence type="ECO:0000256" key="16">
    <source>
        <dbReference type="ARBA" id="ARBA00023180"/>
    </source>
</evidence>
<evidence type="ECO:0000256" key="10">
    <source>
        <dbReference type="ARBA" id="ARBA00022777"/>
    </source>
</evidence>
<dbReference type="PROSITE" id="PS50927">
    <property type="entry name" value="BULB_LECTIN"/>
    <property type="match status" value="1"/>
</dbReference>
<dbReference type="FunFam" id="2.90.10.10:FF:000009">
    <property type="entry name" value="Receptor-like serine/threonine-protein kinase SD1-8"/>
    <property type="match status" value="1"/>
</dbReference>
<dbReference type="SUPFAM" id="SSF56112">
    <property type="entry name" value="Protein kinase-like (PK-like)"/>
    <property type="match status" value="1"/>
</dbReference>
<dbReference type="AlphaFoldDB" id="A0A2T7F5F3"/>
<evidence type="ECO:0000256" key="11">
    <source>
        <dbReference type="ARBA" id="ARBA00022840"/>
    </source>
</evidence>
<protein>
    <recommendedName>
        <fullName evidence="19">Receptor-like serine/threonine-protein kinase</fullName>
        <ecNumber evidence="19">2.7.11.1</ecNumber>
    </recommendedName>
</protein>
<dbReference type="FunFam" id="1.10.510.10:FF:001023">
    <property type="entry name" value="Os07g0541700 protein"/>
    <property type="match status" value="1"/>
</dbReference>
<evidence type="ECO:0000256" key="19">
    <source>
        <dbReference type="PIRNR" id="PIRNR000641"/>
    </source>
</evidence>
<evidence type="ECO:0000256" key="7">
    <source>
        <dbReference type="ARBA" id="ARBA00022729"/>
    </source>
</evidence>
<dbReference type="InterPro" id="IPR003609">
    <property type="entry name" value="Pan_app"/>
</dbReference>
<dbReference type="InterPro" id="IPR000858">
    <property type="entry name" value="S_locus_glycoprot_dom"/>
</dbReference>
<comment type="subcellular location">
    <subcellularLocation>
        <location evidence="1">Cell membrane</location>
        <topology evidence="1">Single-pass type I membrane protein</topology>
    </subcellularLocation>
</comment>
<evidence type="ECO:0000256" key="18">
    <source>
        <dbReference type="ARBA" id="ARBA00048679"/>
    </source>
</evidence>
<keyword evidence="2" id="KW-1003">Cell membrane</keyword>
<dbReference type="InterPro" id="IPR011009">
    <property type="entry name" value="Kinase-like_dom_sf"/>
</dbReference>
<name>A0A2T7F5F3_9POAL</name>
<gene>
    <name evidence="24" type="ORF">GQ55_1G150300</name>
</gene>
<dbReference type="PIRSF" id="PIRSF000641">
    <property type="entry name" value="SRK"/>
    <property type="match status" value="1"/>
</dbReference>
<comment type="catalytic activity">
    <reaction evidence="17 19">
        <text>L-threonyl-[protein] + ATP = O-phospho-L-threonyl-[protein] + ADP + H(+)</text>
        <dbReference type="Rhea" id="RHEA:46608"/>
        <dbReference type="Rhea" id="RHEA-COMP:11060"/>
        <dbReference type="Rhea" id="RHEA-COMP:11605"/>
        <dbReference type="ChEBI" id="CHEBI:15378"/>
        <dbReference type="ChEBI" id="CHEBI:30013"/>
        <dbReference type="ChEBI" id="CHEBI:30616"/>
        <dbReference type="ChEBI" id="CHEBI:61977"/>
        <dbReference type="ChEBI" id="CHEBI:456216"/>
        <dbReference type="EC" id="2.7.11.1"/>
    </reaction>
</comment>
<dbReference type="Pfam" id="PF07714">
    <property type="entry name" value="PK_Tyr_Ser-Thr"/>
    <property type="match status" value="1"/>
</dbReference>
<evidence type="ECO:0000256" key="13">
    <source>
        <dbReference type="ARBA" id="ARBA00023136"/>
    </source>
</evidence>
<organism evidence="24 25">
    <name type="scientific">Panicum hallii var. hallii</name>
    <dbReference type="NCBI Taxonomy" id="1504633"/>
    <lineage>
        <taxon>Eukaryota</taxon>
        <taxon>Viridiplantae</taxon>
        <taxon>Streptophyta</taxon>
        <taxon>Embryophyta</taxon>
        <taxon>Tracheophyta</taxon>
        <taxon>Spermatophyta</taxon>
        <taxon>Magnoliopsida</taxon>
        <taxon>Liliopsida</taxon>
        <taxon>Poales</taxon>
        <taxon>Poaceae</taxon>
        <taxon>PACMAD clade</taxon>
        <taxon>Panicoideae</taxon>
        <taxon>Panicodae</taxon>
        <taxon>Paniceae</taxon>
        <taxon>Panicinae</taxon>
        <taxon>Panicum</taxon>
        <taxon>Panicum sect. Panicum</taxon>
    </lineage>
</organism>
<keyword evidence="11 19" id="KW-0067">ATP-binding</keyword>
<keyword evidence="3 19" id="KW-0723">Serine/threonine-protein kinase</keyword>
<dbReference type="Pfam" id="PF01453">
    <property type="entry name" value="B_lectin"/>
    <property type="match status" value="1"/>
</dbReference>
<evidence type="ECO:0000256" key="6">
    <source>
        <dbReference type="ARBA" id="ARBA00022692"/>
    </source>
</evidence>
<keyword evidence="16" id="KW-0325">Glycoprotein</keyword>
<dbReference type="Pfam" id="PF08276">
    <property type="entry name" value="PAN_2"/>
    <property type="match status" value="1"/>
</dbReference>
<dbReference type="GO" id="GO:0005524">
    <property type="term" value="F:ATP binding"/>
    <property type="evidence" value="ECO:0007669"/>
    <property type="project" value="UniProtKB-KW"/>
</dbReference>
<dbReference type="STRING" id="1504633.A0A2T7F5F3"/>
<dbReference type="InterPro" id="IPR000719">
    <property type="entry name" value="Prot_kinase_dom"/>
</dbReference>
<evidence type="ECO:0000313" key="25">
    <source>
        <dbReference type="Proteomes" id="UP000244336"/>
    </source>
</evidence>
<comment type="similarity">
    <text evidence="19">Belongs to the protein kinase superfamily. Ser/Thr protein kinase family.</text>
</comment>
<dbReference type="CDD" id="cd01098">
    <property type="entry name" value="PAN_AP_plant"/>
    <property type="match status" value="1"/>
</dbReference>
<dbReference type="GO" id="GO:0005886">
    <property type="term" value="C:plasma membrane"/>
    <property type="evidence" value="ECO:0007669"/>
    <property type="project" value="UniProtKB-SubCell"/>
</dbReference>
<evidence type="ECO:0000256" key="2">
    <source>
        <dbReference type="ARBA" id="ARBA00022475"/>
    </source>
</evidence>
<sequence>MPKALLLLAVVLLAARLGRTQQPNDSLTTGQSLLVGQTLVSAQGIFVLGFFSNGDSTYLGIWYNNMKSRTVVWVANRDTPIKGGNGSLTLSTNSLDLLDRRGNNVWSSRSRFSTNSPQAFLLDSGNLVINDSMSGTPNPLWQSFADPCDTLLSAMTIGYDTSPTIRYMQLTSWKSLSDPSTGSYSIKLDPRRRPPELLLFNDTTLLYRTGPWNGQGFSGQPYLKTTNKLAFNMTVHDDSAYYSFTSLDSSVQWRFVMSSDGIAHRWYSNPSKDDWVEYWHWPQSQCDSYAFCGPNGACLNDDCICLQEFVPRSPNDWTQRNFTGGCVRNAALSCSSANGFDRLQHVKVPDTLNATMVGGKSLDDCKELCLKNCSCSAYALLGESNCVVWSGDLVDVVLFVDGINDLYTRVSHNNPPRPGPNVAIVVSISVVGVLLSVSAMLGFCYHRSRQKHLPLALEQDHAPGPKLAAKNLDLDAIRVATNNFANQNCIVSTRSRTIFKGTLPNFGDLAIKRLNTEAGLEELKNEVKMLAKLDHPNIIRMLGSCTGNNENVICYEYMPGGSLDAVLFAEDEKSAVLDWPSRLHIMQGICEGLLYVHEHFRIIHRDIDPSNILLTEGLVPKISDFGLATMLDQGQSEGKDQNFRGTRRYSAPELFYGKSYSMKSDVYSFGIVLLEIVTGSKAASFCREDTDDLPTYVRQRWTHGTAYQLKDPRMGDAAPRGEIERCIHIGVRCVQDDPIMRPLMSYIRNTLAAIHP</sequence>
<dbReference type="Gene3D" id="2.90.10.10">
    <property type="entry name" value="Bulb-type lectin domain"/>
    <property type="match status" value="1"/>
</dbReference>
<accession>A0A2T7F5F3</accession>
<keyword evidence="25" id="KW-1185">Reference proteome</keyword>
<evidence type="ECO:0000256" key="14">
    <source>
        <dbReference type="ARBA" id="ARBA00023157"/>
    </source>
</evidence>
<dbReference type="Gramene" id="PUZ75316">
    <property type="protein sequence ID" value="PUZ75316"/>
    <property type="gene ID" value="GQ55_1G150300"/>
</dbReference>
<dbReference type="EC" id="2.7.11.1" evidence="19"/>
<dbReference type="InterPro" id="IPR001245">
    <property type="entry name" value="Ser-Thr/Tyr_kinase_cat_dom"/>
</dbReference>
<feature type="domain" description="Bulb-type lectin" evidence="22">
    <location>
        <begin position="24"/>
        <end position="142"/>
    </location>
</feature>
<evidence type="ECO:0000256" key="4">
    <source>
        <dbReference type="ARBA" id="ARBA00022553"/>
    </source>
</evidence>
<feature type="domain" description="Apple" evidence="23">
    <location>
        <begin position="334"/>
        <end position="411"/>
    </location>
</feature>
<dbReference type="Gene3D" id="3.30.200.20">
    <property type="entry name" value="Phosphorylase Kinase, domain 1"/>
    <property type="match status" value="1"/>
</dbReference>
<reference evidence="24 25" key="1">
    <citation type="submission" date="2018-04" db="EMBL/GenBank/DDBJ databases">
        <title>WGS assembly of Panicum hallii var. hallii HAL2.</title>
        <authorList>
            <person name="Lovell J."/>
            <person name="Jenkins J."/>
            <person name="Lowry D."/>
            <person name="Mamidi S."/>
            <person name="Sreedasyam A."/>
            <person name="Weng X."/>
            <person name="Barry K."/>
            <person name="Bonette J."/>
            <person name="Campitelli B."/>
            <person name="Daum C."/>
            <person name="Gordon S."/>
            <person name="Gould B."/>
            <person name="Lipzen A."/>
            <person name="MacQueen A."/>
            <person name="Palacio-Mejia J."/>
            <person name="Plott C."/>
            <person name="Shakirov E."/>
            <person name="Shu S."/>
            <person name="Yoshinaga Y."/>
            <person name="Zane M."/>
            <person name="Rokhsar D."/>
            <person name="Grimwood J."/>
            <person name="Schmutz J."/>
            <person name="Juenger T."/>
        </authorList>
    </citation>
    <scope>NUCLEOTIDE SEQUENCE [LARGE SCALE GENOMIC DNA]</scope>
    <source>
        <strain evidence="25">cv. HAL2</strain>
    </source>
</reference>
<dbReference type="GO" id="GO:0048544">
    <property type="term" value="P:recognition of pollen"/>
    <property type="evidence" value="ECO:0007669"/>
    <property type="project" value="InterPro"/>
</dbReference>
<dbReference type="GO" id="GO:0051707">
    <property type="term" value="P:response to other organism"/>
    <property type="evidence" value="ECO:0007669"/>
    <property type="project" value="UniProtKB-ARBA"/>
</dbReference>
<keyword evidence="6" id="KW-0812">Transmembrane</keyword>
<keyword evidence="9 19" id="KW-0547">Nucleotide-binding</keyword>
<evidence type="ECO:0000256" key="12">
    <source>
        <dbReference type="ARBA" id="ARBA00022989"/>
    </source>
</evidence>
<feature type="domain" description="Protein kinase" evidence="21">
    <location>
        <begin position="484"/>
        <end position="756"/>
    </location>
</feature>
<dbReference type="SMART" id="SM00473">
    <property type="entry name" value="PAN_AP"/>
    <property type="match status" value="1"/>
</dbReference>
<dbReference type="SMART" id="SM00108">
    <property type="entry name" value="B_lectin"/>
    <property type="match status" value="1"/>
</dbReference>
<evidence type="ECO:0000313" key="24">
    <source>
        <dbReference type="EMBL" id="PUZ75316.1"/>
    </source>
</evidence>
<dbReference type="GO" id="GO:0106310">
    <property type="term" value="F:protein serine kinase activity"/>
    <property type="evidence" value="ECO:0007669"/>
    <property type="project" value="RHEA"/>
</dbReference>
<dbReference type="SUPFAM" id="SSF51110">
    <property type="entry name" value="alpha-D-mannose-specific plant lectins"/>
    <property type="match status" value="1"/>
</dbReference>
<keyword evidence="12" id="KW-1133">Transmembrane helix</keyword>
<feature type="chain" id="PRO_5015667345" description="Receptor-like serine/threonine-protein kinase" evidence="20">
    <location>
        <begin position="21"/>
        <end position="756"/>
    </location>
</feature>
<dbReference type="PANTHER" id="PTHR32444">
    <property type="entry name" value="BULB-TYPE LECTIN DOMAIN-CONTAINING PROTEIN"/>
    <property type="match status" value="1"/>
</dbReference>
<evidence type="ECO:0000256" key="20">
    <source>
        <dbReference type="SAM" id="SignalP"/>
    </source>
</evidence>
<dbReference type="EMBL" id="CM009749">
    <property type="protein sequence ID" value="PUZ75316.1"/>
    <property type="molecule type" value="Genomic_DNA"/>
</dbReference>
<keyword evidence="15" id="KW-0675">Receptor</keyword>
<dbReference type="PANTHER" id="PTHR32444:SF235">
    <property type="entry name" value="OS01G0783900 PROTEIN"/>
    <property type="match status" value="1"/>
</dbReference>
<dbReference type="GO" id="GO:0004674">
    <property type="term" value="F:protein serine/threonine kinase activity"/>
    <property type="evidence" value="ECO:0007669"/>
    <property type="project" value="UniProtKB-KW"/>
</dbReference>
<proteinExistence type="inferred from homology"/>
<dbReference type="PROSITE" id="PS50948">
    <property type="entry name" value="PAN"/>
    <property type="match status" value="1"/>
</dbReference>
<dbReference type="GO" id="GO:0030246">
    <property type="term" value="F:carbohydrate binding"/>
    <property type="evidence" value="ECO:0007669"/>
    <property type="project" value="UniProtKB-KW"/>
</dbReference>
<evidence type="ECO:0000256" key="1">
    <source>
        <dbReference type="ARBA" id="ARBA00004251"/>
    </source>
</evidence>
<dbReference type="Pfam" id="PF00954">
    <property type="entry name" value="S_locus_glycop"/>
    <property type="match status" value="1"/>
</dbReference>
<dbReference type="Gene3D" id="1.10.510.10">
    <property type="entry name" value="Transferase(Phosphotransferase) domain 1"/>
    <property type="match status" value="1"/>
</dbReference>
<evidence type="ECO:0000259" key="21">
    <source>
        <dbReference type="PROSITE" id="PS50011"/>
    </source>
</evidence>
<keyword evidence="8" id="KW-0430">Lectin</keyword>
<dbReference type="OrthoDB" id="642002at2759"/>
<dbReference type="Proteomes" id="UP000244336">
    <property type="component" value="Chromosome 1"/>
</dbReference>
<keyword evidence="10 19" id="KW-0418">Kinase</keyword>
<dbReference type="CDD" id="cd00028">
    <property type="entry name" value="B_lectin"/>
    <property type="match status" value="1"/>
</dbReference>
<evidence type="ECO:0000259" key="23">
    <source>
        <dbReference type="PROSITE" id="PS50948"/>
    </source>
</evidence>
<keyword evidence="5 19" id="KW-0808">Transferase</keyword>
<comment type="catalytic activity">
    <reaction evidence="18 19">
        <text>L-seryl-[protein] + ATP = O-phospho-L-seryl-[protein] + ADP + H(+)</text>
        <dbReference type="Rhea" id="RHEA:17989"/>
        <dbReference type="Rhea" id="RHEA-COMP:9863"/>
        <dbReference type="Rhea" id="RHEA-COMP:11604"/>
        <dbReference type="ChEBI" id="CHEBI:15378"/>
        <dbReference type="ChEBI" id="CHEBI:29999"/>
        <dbReference type="ChEBI" id="CHEBI:30616"/>
        <dbReference type="ChEBI" id="CHEBI:83421"/>
        <dbReference type="ChEBI" id="CHEBI:456216"/>
        <dbReference type="EC" id="2.7.11.1"/>
    </reaction>
</comment>
<dbReference type="PROSITE" id="PS50011">
    <property type="entry name" value="PROTEIN_KINASE_DOM"/>
    <property type="match status" value="1"/>
</dbReference>
<dbReference type="InterPro" id="IPR036426">
    <property type="entry name" value="Bulb-type_lectin_dom_sf"/>
</dbReference>
<keyword evidence="7 20" id="KW-0732">Signal</keyword>
<keyword evidence="13" id="KW-0472">Membrane</keyword>
<dbReference type="InterPro" id="IPR024171">
    <property type="entry name" value="SRK-like_kinase"/>
</dbReference>
<evidence type="ECO:0000259" key="22">
    <source>
        <dbReference type="PROSITE" id="PS50927"/>
    </source>
</evidence>